<accession>A0AAE0XZD8</accession>
<name>A0AAE0XZD8_9GAST</name>
<feature type="region of interest" description="Disordered" evidence="1">
    <location>
        <begin position="221"/>
        <end position="255"/>
    </location>
</feature>
<dbReference type="EMBL" id="JAWDGP010007289">
    <property type="protein sequence ID" value="KAK3726733.1"/>
    <property type="molecule type" value="Genomic_DNA"/>
</dbReference>
<dbReference type="Proteomes" id="UP001283361">
    <property type="component" value="Unassembled WGS sequence"/>
</dbReference>
<gene>
    <name evidence="2" type="ORF">RRG08_017040</name>
</gene>
<evidence type="ECO:0000313" key="2">
    <source>
        <dbReference type="EMBL" id="KAK3726733.1"/>
    </source>
</evidence>
<comment type="caution">
    <text evidence="2">The sequence shown here is derived from an EMBL/GenBank/DDBJ whole genome shotgun (WGS) entry which is preliminary data.</text>
</comment>
<proteinExistence type="predicted"/>
<dbReference type="AlphaFoldDB" id="A0AAE0XZD8"/>
<sequence>MSATSSIRPHRNRLFIPEINTYSHQMQQCQRRSASLPFQREDEIHDDMKLPSCSERMRIPSGTQQIPRIWLPNQPERRSSQLYASGRGSLLSSRRQSKSNSSCTRNSSRKPSLGVRDIDLFPSIYRETVEKNGRPLGSMAVKDVDANDSVNDIKELDLNRVETLPQGRNLRKAELVSAIHPHQEYLLHALTTLAINSLTSELTPREESERRLAALSYMSHRKADKLMSPSEEGNQGKVSQEPISRSSSSGNFSHDTSRLDELFASVEDTTDATVKDAHVGNTSETTTMGKQPTNSEKFLKRSRINQLRNYLRYSGFGEPAVIVSSGSKADQIRLGRLLQRMRKNDSPQRQERLRLRARLDYEMSLMRAVSFCEQQEQVFFRSASVDMENTDLQMLEDDLKYQAIQEMRRNARNMNHQNNGRKAEAGMNNARATTRRNGVTQDNIIPQHARGGEKEQTRAEILHSPANHQPVSRCNTQSGTSLGYEGDIMSGLMGSPLSKQELKDRIHSWLTGVATAMASSTKEERRYGLQL</sequence>
<organism evidence="2 3">
    <name type="scientific">Elysia crispata</name>
    <name type="common">lettuce slug</name>
    <dbReference type="NCBI Taxonomy" id="231223"/>
    <lineage>
        <taxon>Eukaryota</taxon>
        <taxon>Metazoa</taxon>
        <taxon>Spiralia</taxon>
        <taxon>Lophotrochozoa</taxon>
        <taxon>Mollusca</taxon>
        <taxon>Gastropoda</taxon>
        <taxon>Heterobranchia</taxon>
        <taxon>Euthyneura</taxon>
        <taxon>Panpulmonata</taxon>
        <taxon>Sacoglossa</taxon>
        <taxon>Placobranchoidea</taxon>
        <taxon>Plakobranchidae</taxon>
        <taxon>Elysia</taxon>
    </lineage>
</organism>
<reference evidence="2" key="1">
    <citation type="journal article" date="2023" name="G3 (Bethesda)">
        <title>A reference genome for the long-term kleptoplast-retaining sea slug Elysia crispata morphotype clarki.</title>
        <authorList>
            <person name="Eastman K.E."/>
            <person name="Pendleton A.L."/>
            <person name="Shaikh M.A."/>
            <person name="Suttiyut T."/>
            <person name="Ogas R."/>
            <person name="Tomko P."/>
            <person name="Gavelis G."/>
            <person name="Widhalm J.R."/>
            <person name="Wisecaver J.H."/>
        </authorList>
    </citation>
    <scope>NUCLEOTIDE SEQUENCE</scope>
    <source>
        <strain evidence="2">ECLA1</strain>
    </source>
</reference>
<feature type="compositionally biased region" description="Low complexity" evidence="1">
    <location>
        <begin position="86"/>
        <end position="110"/>
    </location>
</feature>
<evidence type="ECO:0000313" key="3">
    <source>
        <dbReference type="Proteomes" id="UP001283361"/>
    </source>
</evidence>
<evidence type="ECO:0000256" key="1">
    <source>
        <dbReference type="SAM" id="MobiDB-lite"/>
    </source>
</evidence>
<keyword evidence="3" id="KW-1185">Reference proteome</keyword>
<protein>
    <submittedName>
        <fullName evidence="2">Uncharacterized protein</fullName>
    </submittedName>
</protein>
<feature type="region of interest" description="Disordered" evidence="1">
    <location>
        <begin position="86"/>
        <end position="111"/>
    </location>
</feature>
<feature type="compositionally biased region" description="Polar residues" evidence="1">
    <location>
        <begin position="231"/>
        <end position="254"/>
    </location>
</feature>